<accession>A0A1Q2YCQ8</accession>
<feature type="compositionally biased region" description="Acidic residues" evidence="1">
    <location>
        <begin position="489"/>
        <end position="525"/>
    </location>
</feature>
<organism evidence="2 3">
    <name type="scientific">Pichia membranifaciens</name>
    <dbReference type="NCBI Taxonomy" id="4926"/>
    <lineage>
        <taxon>Eukaryota</taxon>
        <taxon>Fungi</taxon>
        <taxon>Dikarya</taxon>
        <taxon>Ascomycota</taxon>
        <taxon>Saccharomycotina</taxon>
        <taxon>Pichiomycetes</taxon>
        <taxon>Pichiales</taxon>
        <taxon>Pichiaceae</taxon>
        <taxon>Pichia</taxon>
    </lineage>
</organism>
<feature type="compositionally biased region" description="Basic and acidic residues" evidence="1">
    <location>
        <begin position="477"/>
        <end position="488"/>
    </location>
</feature>
<dbReference type="EMBL" id="BDGI01000031">
    <property type="protein sequence ID" value="GAV27312.1"/>
    <property type="molecule type" value="Genomic_DNA"/>
</dbReference>
<proteinExistence type="predicted"/>
<evidence type="ECO:0000313" key="3">
    <source>
        <dbReference type="Proteomes" id="UP000186136"/>
    </source>
</evidence>
<evidence type="ECO:0000313" key="2">
    <source>
        <dbReference type="EMBL" id="GAV27312.1"/>
    </source>
</evidence>
<sequence>MRLNSQAQKQFYEAPNARLARKIMIAGVTTLVGSNIVGGGAGGGPAFFLPGMSSSTSHFVSPTATNQAPEVFPIDLTSFPISFCGLLFAYIKILNVSDCSNLEALKSTHPNLANPVEHTFNKIILLDLILRRSPFIGYLLGFQSRIEFLVNSLLHISQSSKTPDIHSRITDFIHCDPGFINSRSVVTQLARILASLNKTKSSKSTAKQLYGNDSDNPGRGYNSVYEYLVNTPTNKLNLFELVAVLWCVENVRARMVEFLGDVVNEGAKMDENIEGEIKTLIADIRKIETFVPTPCIKLIKCCKIFKSLLDPKNESYLKDALIMILLSVEENLVLIKQKNDSNKEISEKLLALLHSPIPVLRKVLIVIHASQSSALSQTKDVKALSFSAAASSTSPAKDSKSSQPIQLLSDENRLSLLCSIILHQYAIGNENYGRSLVRYLKGERTRKFMCSDSVSLMASIATFRTIVVVLDNEKRNERKNDGEGNEDAKADEDEEEGEEKEDWIDEDDVDDDDYDDDNDDDDDELDLARLPSDVEMLFTSNMTKINSLETTIESDADSEYNEGSDSLVFYSKGQSLDPNDHHILEDLLCGLRLYVGQGKTATAGDSTDYDILSLHYGLQSELSHRLLELAKELVGYT</sequence>
<name>A0A1Q2YCQ8_9ASCO</name>
<feature type="region of interest" description="Disordered" evidence="1">
    <location>
        <begin position="477"/>
        <end position="525"/>
    </location>
</feature>
<gene>
    <name evidence="2" type="ORF">PMKS-000776</name>
</gene>
<keyword evidence="3" id="KW-1185">Reference proteome</keyword>
<dbReference type="AlphaFoldDB" id="A0A1Q2YCQ8"/>
<comment type="caution">
    <text evidence="2">The sequence shown here is derived from an EMBL/GenBank/DDBJ whole genome shotgun (WGS) entry which is preliminary data.</text>
</comment>
<reference evidence="2 3" key="1">
    <citation type="submission" date="2016-08" db="EMBL/GenBank/DDBJ databases">
        <title>Whole genome shotgun sequence of Pichia membranifaciens KS47-1.</title>
        <authorList>
            <person name="Konishi M."/>
            <person name="Ishida M."/>
            <person name="Arakawa T."/>
            <person name="Kato Y."/>
            <person name="Horiuchi J."/>
        </authorList>
    </citation>
    <scope>NUCLEOTIDE SEQUENCE [LARGE SCALE GENOMIC DNA]</scope>
    <source>
        <strain evidence="2 3">KS47-1</strain>
    </source>
</reference>
<protein>
    <submittedName>
        <fullName evidence="2">Uncharacterized protein</fullName>
    </submittedName>
</protein>
<evidence type="ECO:0000256" key="1">
    <source>
        <dbReference type="SAM" id="MobiDB-lite"/>
    </source>
</evidence>
<dbReference type="OrthoDB" id="2133190at2759"/>
<dbReference type="Proteomes" id="UP000186136">
    <property type="component" value="Unassembled WGS sequence"/>
</dbReference>